<dbReference type="GeneID" id="14016696"/>
<dbReference type="RefSeq" id="YP_007010522.1">
    <property type="nucleotide sequence ID" value="NC_019540.1"/>
</dbReference>
<evidence type="ECO:0000313" key="2">
    <source>
        <dbReference type="Proteomes" id="UP000004791"/>
    </source>
</evidence>
<sequence length="71" mass="7926">MTHLREGGKYLLNLDRSEPEWEGLAHLDGTVVEVKVVRTSRSGVVSAELKQDASVQALERELKPIILEDNV</sequence>
<name>H9D1D5_9CAUD</name>
<proteinExistence type="predicted"/>
<evidence type="ECO:0000313" key="1">
    <source>
        <dbReference type="EMBL" id="AFE86177.1"/>
    </source>
</evidence>
<accession>H9D1D5</accession>
<protein>
    <submittedName>
        <fullName evidence="1">Uncharacterized protein</fullName>
    </submittedName>
</protein>
<dbReference type="KEGG" id="vg:14016696"/>
<keyword evidence="2" id="KW-1185">Reference proteome</keyword>
<reference evidence="1 2" key="1">
    <citation type="journal article" date="2012" name="J. Virol.">
        <title>Sequence and structural characterization of great salt lake bacteriophage CW02, a member of the T7-like supergroup.</title>
        <authorList>
            <person name="Shen P.S."/>
            <person name="Domek M.J."/>
            <person name="Sanz-Garcia E."/>
            <person name="Makaju A."/>
            <person name="Taylor R.M."/>
            <person name="Hoggan R."/>
            <person name="Culumber M.D."/>
            <person name="Oberg C.J."/>
            <person name="Breakwell D.P."/>
            <person name="Prince J.T."/>
            <person name="Belnap D.M."/>
        </authorList>
    </citation>
    <scope>NUCLEOTIDE SEQUENCE [LARGE SCALE GENOMIC DNA]</scope>
</reference>
<organism evidence="1 2">
    <name type="scientific">Salinivibrio phage CW02</name>
    <dbReference type="NCBI Taxonomy" id="1161935"/>
    <lineage>
        <taxon>Viruses</taxon>
        <taxon>Duplodnaviria</taxon>
        <taxon>Heunggongvirae</taxon>
        <taxon>Uroviricota</taxon>
        <taxon>Caudoviricetes</taxon>
        <taxon>Zobellviridae</taxon>
        <taxon>Salinovirus</taxon>
        <taxon>Salinovirus utanense</taxon>
    </lineage>
</organism>
<dbReference type="Proteomes" id="UP000004791">
    <property type="component" value="Segment"/>
</dbReference>
<dbReference type="EMBL" id="JQ446452">
    <property type="protein sequence ID" value="AFE86177.1"/>
    <property type="molecule type" value="Genomic_DNA"/>
</dbReference>